<dbReference type="AlphaFoldDB" id="B3SCA6"/>
<feature type="transmembrane region" description="Helical" evidence="8">
    <location>
        <begin position="261"/>
        <end position="287"/>
    </location>
</feature>
<dbReference type="Pfam" id="PF07648">
    <property type="entry name" value="Kazal_2"/>
    <property type="match status" value="1"/>
</dbReference>
<evidence type="ECO:0000256" key="6">
    <source>
        <dbReference type="ARBA" id="ARBA00023136"/>
    </source>
</evidence>
<feature type="transmembrane region" description="Helical" evidence="8">
    <location>
        <begin position="400"/>
        <end position="420"/>
    </location>
</feature>
<dbReference type="PANTHER" id="PTHR11388">
    <property type="entry name" value="ORGANIC ANION TRANSPORTER"/>
    <property type="match status" value="1"/>
</dbReference>
<feature type="transmembrane region" description="Helical" evidence="8">
    <location>
        <begin position="527"/>
        <end position="547"/>
    </location>
</feature>
<keyword evidence="7" id="KW-1015">Disulfide bond</keyword>
<feature type="transmembrane region" description="Helical" evidence="8">
    <location>
        <begin position="214"/>
        <end position="241"/>
    </location>
</feature>
<comment type="subcellular location">
    <subcellularLocation>
        <location evidence="1 8">Cell membrane</location>
        <topology evidence="1 8">Multi-pass membrane protein</topology>
    </subcellularLocation>
</comment>
<evidence type="ECO:0000256" key="2">
    <source>
        <dbReference type="ARBA" id="ARBA00009657"/>
    </source>
</evidence>
<sequence length="660" mass="71920">MSIEDKEKPISNVQTADDNEPEESYFGYGPFRPKCLQFLNHRWCLILIVCLQVFVSGMMISAFVGVTVSSIEKRFHLRSAEVGGLPAGEEISAAVTGFIASYYAGQRHKGRFLSAGALATGIGAIVYSLPHFFAGEYQPISTASNYTDLCVAKSASFAAEVCAAESVGSNAYVRNFFFVFILGQLIMGAGNNLLWNIGCAYVSENVHPKSSAMYIAAMMTVSTLGPSIGYIAGGNILTIYINTPKSPPEGITIFDARWIGAWWILFLIAGGGLILISIPLFGFPRFLPGYKKFKRLRLEEAAETAKVDNEYGHSIKEIPKATKELITNVPYMLLVAGLIFEYIVVSGIGLFFVKILEAQFRLPAYEASSILGYIGLGGGATGMLLGGILMRVFNMNGSKATFLTMILSIIDVLAAFWLLFSCENLPFAGVNSAYPLTPTSSIPEFGKPILAATCNNDCMCKGVKFNPICGVDRVTYFSPCHAGCTSGIYNPTYLTTSYANCSCIKNVNQTTVRFDAVSGACTEPCPYLTPFAIGLTISIAAAASKIVPSTEAMLRSVPESQRAYAMGFNWVFLRLIASIPGPIIVGAFIDRSCTLWTKDCDGSSTCWVYDSRSISYHVVGTIAVIKFLGAICFFISWRYYKHDDTKRNSTEEEEKENRML</sequence>
<accession>B3SCA6</accession>
<dbReference type="GeneID" id="6759079"/>
<gene>
    <name evidence="11" type="ORF">TRIADDRAFT_33189</name>
</gene>
<keyword evidence="12" id="KW-1185">Reference proteome</keyword>
<evidence type="ECO:0000259" key="9">
    <source>
        <dbReference type="PROSITE" id="PS50850"/>
    </source>
</evidence>
<keyword evidence="4 8" id="KW-0812">Transmembrane</keyword>
<dbReference type="SUPFAM" id="SSF103473">
    <property type="entry name" value="MFS general substrate transporter"/>
    <property type="match status" value="1"/>
</dbReference>
<dbReference type="RefSeq" id="XP_002117884.1">
    <property type="nucleotide sequence ID" value="XM_002117848.1"/>
</dbReference>
<evidence type="ECO:0000313" key="12">
    <source>
        <dbReference type="Proteomes" id="UP000009022"/>
    </source>
</evidence>
<dbReference type="PANTHER" id="PTHR11388:SF100">
    <property type="entry name" value="SOLUTE CARRIER ORGANIC ANION TRANSPORTER FAMILY MEMBER 4A1"/>
    <property type="match status" value="1"/>
</dbReference>
<dbReference type="InParanoid" id="B3SCA6"/>
<dbReference type="FunCoup" id="B3SCA6">
    <property type="interactions" value="132"/>
</dbReference>
<protein>
    <recommendedName>
        <fullName evidence="8">Solute carrier organic anion transporter family member</fullName>
    </recommendedName>
</protein>
<evidence type="ECO:0000256" key="8">
    <source>
        <dbReference type="RuleBase" id="RU362056"/>
    </source>
</evidence>
<dbReference type="eggNOG" id="KOG3626">
    <property type="taxonomic scope" value="Eukaryota"/>
</dbReference>
<reference evidence="11 12" key="1">
    <citation type="journal article" date="2008" name="Nature">
        <title>The Trichoplax genome and the nature of placozoans.</title>
        <authorList>
            <person name="Srivastava M."/>
            <person name="Begovic E."/>
            <person name="Chapman J."/>
            <person name="Putnam N.H."/>
            <person name="Hellsten U."/>
            <person name="Kawashima T."/>
            <person name="Kuo A."/>
            <person name="Mitros T."/>
            <person name="Salamov A."/>
            <person name="Carpenter M.L."/>
            <person name="Signorovitch A.Y."/>
            <person name="Moreno M.A."/>
            <person name="Kamm K."/>
            <person name="Grimwood J."/>
            <person name="Schmutz J."/>
            <person name="Shapiro H."/>
            <person name="Grigoriev I.V."/>
            <person name="Buss L.W."/>
            <person name="Schierwater B."/>
            <person name="Dellaporta S.L."/>
            <person name="Rokhsar D.S."/>
        </authorList>
    </citation>
    <scope>NUCLEOTIDE SEQUENCE [LARGE SCALE GENOMIC DNA]</scope>
    <source>
        <strain evidence="11 12">Grell-BS-1999</strain>
    </source>
</reference>
<dbReference type="EMBL" id="DS985269">
    <property type="protein sequence ID" value="EDV19646.1"/>
    <property type="molecule type" value="Genomic_DNA"/>
</dbReference>
<dbReference type="OrthoDB" id="5062115at2759"/>
<dbReference type="GO" id="GO:0022857">
    <property type="term" value="F:transmembrane transporter activity"/>
    <property type="evidence" value="ECO:0007669"/>
    <property type="project" value="InterPro"/>
</dbReference>
<dbReference type="FunFam" id="1.20.1250.20:FF:000507">
    <property type="entry name" value="Solute carrier organic anion transporter family member"/>
    <property type="match status" value="1"/>
</dbReference>
<feature type="transmembrane region" description="Helical" evidence="8">
    <location>
        <begin position="84"/>
        <end position="105"/>
    </location>
</feature>
<evidence type="ECO:0000259" key="10">
    <source>
        <dbReference type="PROSITE" id="PS51465"/>
    </source>
</evidence>
<keyword evidence="3" id="KW-1003">Cell membrane</keyword>
<dbReference type="Pfam" id="PF03137">
    <property type="entry name" value="OATP"/>
    <property type="match status" value="1"/>
</dbReference>
<dbReference type="Gene3D" id="1.20.1250.20">
    <property type="entry name" value="MFS general substrate transporter like domains"/>
    <property type="match status" value="1"/>
</dbReference>
<evidence type="ECO:0000256" key="7">
    <source>
        <dbReference type="ARBA" id="ARBA00023157"/>
    </source>
</evidence>
<dbReference type="InterPro" id="IPR036259">
    <property type="entry name" value="MFS_trans_sf"/>
</dbReference>
<dbReference type="PROSITE" id="PS51465">
    <property type="entry name" value="KAZAL_2"/>
    <property type="match status" value="1"/>
</dbReference>
<evidence type="ECO:0000256" key="5">
    <source>
        <dbReference type="ARBA" id="ARBA00022989"/>
    </source>
</evidence>
<dbReference type="InterPro" id="IPR036058">
    <property type="entry name" value="Kazal_dom_sf"/>
</dbReference>
<dbReference type="InterPro" id="IPR020846">
    <property type="entry name" value="MFS_dom"/>
</dbReference>
<feature type="domain" description="Major facilitator superfamily (MFS) profile" evidence="9">
    <location>
        <begin position="45"/>
        <end position="638"/>
    </location>
</feature>
<keyword evidence="6 8" id="KW-0472">Membrane</keyword>
<feature type="transmembrane region" description="Helical" evidence="8">
    <location>
        <begin position="331"/>
        <end position="353"/>
    </location>
</feature>
<feature type="transmembrane region" description="Helical" evidence="8">
    <location>
        <begin position="43"/>
        <end position="64"/>
    </location>
</feature>
<feature type="transmembrane region" description="Helical" evidence="8">
    <location>
        <begin position="614"/>
        <end position="637"/>
    </location>
</feature>
<dbReference type="GO" id="GO:0006811">
    <property type="term" value="P:monoatomic ion transport"/>
    <property type="evidence" value="ECO:0007669"/>
    <property type="project" value="UniProtKB-KW"/>
</dbReference>
<dbReference type="PROSITE" id="PS50850">
    <property type="entry name" value="MFS"/>
    <property type="match status" value="1"/>
</dbReference>
<keyword evidence="8" id="KW-0406">Ion transport</keyword>
<dbReference type="PhylomeDB" id="B3SCA6"/>
<dbReference type="InterPro" id="IPR004156">
    <property type="entry name" value="OATP"/>
</dbReference>
<evidence type="ECO:0000256" key="4">
    <source>
        <dbReference type="ARBA" id="ARBA00022692"/>
    </source>
</evidence>
<comment type="similarity">
    <text evidence="2 8">Belongs to the organo anion transporter (TC 2.A.60) family.</text>
</comment>
<feature type="transmembrane region" description="Helical" evidence="8">
    <location>
        <begin position="112"/>
        <end position="133"/>
    </location>
</feature>
<proteinExistence type="inferred from homology"/>
<dbReference type="KEGG" id="tad:TRIADDRAFT_33189"/>
<dbReference type="Proteomes" id="UP000009022">
    <property type="component" value="Unassembled WGS sequence"/>
</dbReference>
<keyword evidence="8" id="KW-0813">Transport</keyword>
<dbReference type="InterPro" id="IPR002350">
    <property type="entry name" value="Kazal_dom"/>
</dbReference>
<dbReference type="GO" id="GO:0005886">
    <property type="term" value="C:plasma membrane"/>
    <property type="evidence" value="ECO:0007669"/>
    <property type="project" value="UniProtKB-SubCell"/>
</dbReference>
<name>B3SCA6_TRIAD</name>
<evidence type="ECO:0000256" key="3">
    <source>
        <dbReference type="ARBA" id="ARBA00022475"/>
    </source>
</evidence>
<evidence type="ECO:0000313" key="11">
    <source>
        <dbReference type="EMBL" id="EDV19646.1"/>
    </source>
</evidence>
<keyword evidence="5 8" id="KW-1133">Transmembrane helix</keyword>
<feature type="transmembrane region" description="Helical" evidence="8">
    <location>
        <begin position="568"/>
        <end position="589"/>
    </location>
</feature>
<dbReference type="OMA" id="LIWEDEC"/>
<dbReference type="HOGENOM" id="CLU_008954_1_2_1"/>
<evidence type="ECO:0000256" key="1">
    <source>
        <dbReference type="ARBA" id="ARBA00004651"/>
    </source>
</evidence>
<dbReference type="SUPFAM" id="SSF100895">
    <property type="entry name" value="Kazal-type serine protease inhibitors"/>
    <property type="match status" value="1"/>
</dbReference>
<feature type="transmembrane region" description="Helical" evidence="8">
    <location>
        <begin position="373"/>
        <end position="393"/>
    </location>
</feature>
<feature type="transmembrane region" description="Helical" evidence="8">
    <location>
        <begin position="176"/>
        <end position="202"/>
    </location>
</feature>
<organism evidence="11 12">
    <name type="scientific">Trichoplax adhaerens</name>
    <name type="common">Trichoplax reptans</name>
    <dbReference type="NCBI Taxonomy" id="10228"/>
    <lineage>
        <taxon>Eukaryota</taxon>
        <taxon>Metazoa</taxon>
        <taxon>Placozoa</taxon>
        <taxon>Uniplacotomia</taxon>
        <taxon>Trichoplacea</taxon>
        <taxon>Trichoplacidae</taxon>
        <taxon>Trichoplax</taxon>
    </lineage>
</organism>
<dbReference type="NCBIfam" id="TIGR00805">
    <property type="entry name" value="oat"/>
    <property type="match status" value="1"/>
</dbReference>
<dbReference type="CTD" id="6759079"/>
<feature type="domain" description="Kazal-like" evidence="10">
    <location>
        <begin position="448"/>
        <end position="505"/>
    </location>
</feature>